<keyword evidence="3" id="KW-1185">Reference proteome</keyword>
<dbReference type="Proteomes" id="UP001281410">
    <property type="component" value="Unassembled WGS sequence"/>
</dbReference>
<reference evidence="2" key="1">
    <citation type="journal article" date="2023" name="Plant J.">
        <title>Genome sequences and population genomics provide insights into the demographic history, inbreeding, and mutation load of two 'living fossil' tree species of Dipteronia.</title>
        <authorList>
            <person name="Feng Y."/>
            <person name="Comes H.P."/>
            <person name="Chen J."/>
            <person name="Zhu S."/>
            <person name="Lu R."/>
            <person name="Zhang X."/>
            <person name="Li P."/>
            <person name="Qiu J."/>
            <person name="Olsen K.M."/>
            <person name="Qiu Y."/>
        </authorList>
    </citation>
    <scope>NUCLEOTIDE SEQUENCE</scope>
    <source>
        <strain evidence="2">NBL</strain>
    </source>
</reference>
<dbReference type="AlphaFoldDB" id="A0AAD9ZU49"/>
<dbReference type="InterPro" id="IPR036397">
    <property type="entry name" value="RNaseH_sf"/>
</dbReference>
<dbReference type="InterPro" id="IPR052929">
    <property type="entry name" value="RNase_H-like_EbsB-rel"/>
</dbReference>
<sequence length="161" mass="17355">MAKQDSIVKWCSRVRGCFKINTDAAVDKNNSCIRAGIIIRDYKGVAVRTFIQKIHVNFSPQTAEAMALLCGIRGAVAADLVPTIVESDAKVVVNIVNLGVVPSADIGNIIADILYLIHSNPSTVSFIPRIANSVAHSLAKLAISSTKDNVWFGLVLPAWRN</sequence>
<dbReference type="PANTHER" id="PTHR47074">
    <property type="entry name" value="BNAC02G40300D PROTEIN"/>
    <property type="match status" value="1"/>
</dbReference>
<protein>
    <recommendedName>
        <fullName evidence="1">RNase H type-1 domain-containing protein</fullName>
    </recommendedName>
</protein>
<evidence type="ECO:0000313" key="2">
    <source>
        <dbReference type="EMBL" id="KAK3190102.1"/>
    </source>
</evidence>
<dbReference type="InterPro" id="IPR044730">
    <property type="entry name" value="RNase_H-like_dom_plant"/>
</dbReference>
<dbReference type="InterPro" id="IPR002156">
    <property type="entry name" value="RNaseH_domain"/>
</dbReference>
<feature type="domain" description="RNase H type-1" evidence="1">
    <location>
        <begin position="21"/>
        <end position="142"/>
    </location>
</feature>
<gene>
    <name evidence="2" type="ORF">Dsin_029663</name>
</gene>
<dbReference type="GO" id="GO:0003676">
    <property type="term" value="F:nucleic acid binding"/>
    <property type="evidence" value="ECO:0007669"/>
    <property type="project" value="InterPro"/>
</dbReference>
<dbReference type="InterPro" id="IPR012337">
    <property type="entry name" value="RNaseH-like_sf"/>
</dbReference>
<dbReference type="Gene3D" id="3.30.420.10">
    <property type="entry name" value="Ribonuclease H-like superfamily/Ribonuclease H"/>
    <property type="match status" value="1"/>
</dbReference>
<dbReference type="CDD" id="cd06222">
    <property type="entry name" value="RNase_H_like"/>
    <property type="match status" value="1"/>
</dbReference>
<dbReference type="Pfam" id="PF13456">
    <property type="entry name" value="RVT_3"/>
    <property type="match status" value="1"/>
</dbReference>
<dbReference type="EMBL" id="JANJYJ010000009">
    <property type="protein sequence ID" value="KAK3190102.1"/>
    <property type="molecule type" value="Genomic_DNA"/>
</dbReference>
<dbReference type="PANTHER" id="PTHR47074:SF11">
    <property type="entry name" value="REVERSE TRANSCRIPTASE-LIKE PROTEIN"/>
    <property type="match status" value="1"/>
</dbReference>
<dbReference type="SUPFAM" id="SSF53098">
    <property type="entry name" value="Ribonuclease H-like"/>
    <property type="match status" value="1"/>
</dbReference>
<dbReference type="GO" id="GO:0004523">
    <property type="term" value="F:RNA-DNA hybrid ribonuclease activity"/>
    <property type="evidence" value="ECO:0007669"/>
    <property type="project" value="InterPro"/>
</dbReference>
<accession>A0AAD9ZU49</accession>
<proteinExistence type="predicted"/>
<evidence type="ECO:0000259" key="1">
    <source>
        <dbReference type="Pfam" id="PF13456"/>
    </source>
</evidence>
<name>A0AAD9ZU49_9ROSI</name>
<evidence type="ECO:0000313" key="3">
    <source>
        <dbReference type="Proteomes" id="UP001281410"/>
    </source>
</evidence>
<comment type="caution">
    <text evidence="2">The sequence shown here is derived from an EMBL/GenBank/DDBJ whole genome shotgun (WGS) entry which is preliminary data.</text>
</comment>
<organism evidence="2 3">
    <name type="scientific">Dipteronia sinensis</name>
    <dbReference type="NCBI Taxonomy" id="43782"/>
    <lineage>
        <taxon>Eukaryota</taxon>
        <taxon>Viridiplantae</taxon>
        <taxon>Streptophyta</taxon>
        <taxon>Embryophyta</taxon>
        <taxon>Tracheophyta</taxon>
        <taxon>Spermatophyta</taxon>
        <taxon>Magnoliopsida</taxon>
        <taxon>eudicotyledons</taxon>
        <taxon>Gunneridae</taxon>
        <taxon>Pentapetalae</taxon>
        <taxon>rosids</taxon>
        <taxon>malvids</taxon>
        <taxon>Sapindales</taxon>
        <taxon>Sapindaceae</taxon>
        <taxon>Hippocastanoideae</taxon>
        <taxon>Acereae</taxon>
        <taxon>Dipteronia</taxon>
    </lineage>
</organism>